<evidence type="ECO:0000313" key="5">
    <source>
        <dbReference type="Proteomes" id="UP000189274"/>
    </source>
</evidence>
<evidence type="ECO:0000256" key="1">
    <source>
        <dbReference type="ARBA" id="ARBA00005375"/>
    </source>
</evidence>
<reference evidence="5" key="1">
    <citation type="journal article" date="2017" name="Genome Announc.">
        <title>Genome sequences of Cyberlindnera fabianii 65, Pichia kudriavzevii 129, and Saccharomyces cerevisiae 131 isolated from fermented masau fruits in Zimbabwe.</title>
        <authorList>
            <person name="van Rijswijck I.M.H."/>
            <person name="Derks M.F.L."/>
            <person name="Abee T."/>
            <person name="de Ridder D."/>
            <person name="Smid E.J."/>
        </authorList>
    </citation>
    <scope>NUCLEOTIDE SEQUENCE [LARGE SCALE GENOMIC DNA]</scope>
    <source>
        <strain evidence="5">129</strain>
    </source>
</reference>
<dbReference type="VEuPathDB" id="FungiDB:C5L36_0A05630"/>
<keyword evidence="2" id="KW-0378">Hydrolase</keyword>
<evidence type="ECO:0000256" key="2">
    <source>
        <dbReference type="ARBA" id="ARBA00022801"/>
    </source>
</evidence>
<dbReference type="AlphaFoldDB" id="A0A1V2LFD4"/>
<comment type="caution">
    <text evidence="4">The sequence shown here is derived from an EMBL/GenBank/DDBJ whole genome shotgun (WGS) entry which is preliminary data.</text>
</comment>
<dbReference type="PROSITE" id="PS00616">
    <property type="entry name" value="HIS_ACID_PHOSPHAT_1"/>
    <property type="match status" value="2"/>
</dbReference>
<proteinExistence type="inferred from homology"/>
<dbReference type="PANTHER" id="PTHR20963">
    <property type="entry name" value="MULTIPLE INOSITOL POLYPHOSPHATE PHOSPHATASE-RELATED"/>
    <property type="match status" value="1"/>
</dbReference>
<dbReference type="Pfam" id="PF00328">
    <property type="entry name" value="His_Phos_2"/>
    <property type="match status" value="2"/>
</dbReference>
<dbReference type="VEuPathDB" id="FungiDB:C5L36_0A05640"/>
<feature type="chain" id="PRO_5013138379" evidence="3">
    <location>
        <begin position="17"/>
        <end position="1074"/>
    </location>
</feature>
<comment type="similarity">
    <text evidence="1">Belongs to the histidine acid phosphatase family.</text>
</comment>
<dbReference type="InterPro" id="IPR033379">
    <property type="entry name" value="Acid_Pase_AS"/>
</dbReference>
<gene>
    <name evidence="4" type="ORF">BOH78_5018</name>
</gene>
<dbReference type="Gene3D" id="3.40.50.1240">
    <property type="entry name" value="Phosphoglycerate mutase-like"/>
    <property type="match status" value="2"/>
</dbReference>
<dbReference type="PROSITE" id="PS00778">
    <property type="entry name" value="HIS_ACID_PHOSPHAT_2"/>
    <property type="match status" value="1"/>
</dbReference>
<protein>
    <submittedName>
        <fullName evidence="4">3-phytase A</fullName>
    </submittedName>
</protein>
<organism evidence="4 5">
    <name type="scientific">Pichia kudriavzevii</name>
    <name type="common">Yeast</name>
    <name type="synonym">Issatchenkia orientalis</name>
    <dbReference type="NCBI Taxonomy" id="4909"/>
    <lineage>
        <taxon>Eukaryota</taxon>
        <taxon>Fungi</taxon>
        <taxon>Dikarya</taxon>
        <taxon>Ascomycota</taxon>
        <taxon>Saccharomycotina</taxon>
        <taxon>Pichiomycetes</taxon>
        <taxon>Pichiales</taxon>
        <taxon>Pichiaceae</taxon>
        <taxon>Pichia</taxon>
    </lineage>
</organism>
<dbReference type="GO" id="GO:0003993">
    <property type="term" value="F:acid phosphatase activity"/>
    <property type="evidence" value="ECO:0007669"/>
    <property type="project" value="TreeGrafter"/>
</dbReference>
<evidence type="ECO:0000313" key="4">
    <source>
        <dbReference type="EMBL" id="ONH70718.1"/>
    </source>
</evidence>
<dbReference type="InterPro" id="IPR000560">
    <property type="entry name" value="His_Pase_clade-2"/>
</dbReference>
<dbReference type="PANTHER" id="PTHR20963:SF55">
    <property type="entry name" value="PHOSPHATASE, PUTATIVE-RELATED"/>
    <property type="match status" value="1"/>
</dbReference>
<accession>A0A1V2LFD4</accession>
<dbReference type="InterPro" id="IPR029033">
    <property type="entry name" value="His_PPase_superfam"/>
</dbReference>
<feature type="signal peptide" evidence="3">
    <location>
        <begin position="1"/>
        <end position="16"/>
    </location>
</feature>
<dbReference type="EMBL" id="MQVM01000061">
    <property type="protein sequence ID" value="ONH70718.1"/>
    <property type="molecule type" value="Genomic_DNA"/>
</dbReference>
<keyword evidence="3" id="KW-0732">Signal</keyword>
<dbReference type="SUPFAM" id="SSF53254">
    <property type="entry name" value="Phosphoglycerate mutase-like"/>
    <property type="match status" value="2"/>
</dbReference>
<dbReference type="CDD" id="cd07061">
    <property type="entry name" value="HP_HAP_like"/>
    <property type="match status" value="2"/>
</dbReference>
<dbReference type="Proteomes" id="UP000189274">
    <property type="component" value="Unassembled WGS sequence"/>
</dbReference>
<sequence length="1074" mass="121476">MLQLPVLVTLVSAVSGLPIGSDSLIATSTSTEELFPTDIGYYGKTGTSIAPFMAQTDGAAITYGVPTSSYTLAQPIETAIQAKDHREGDQNIFQLMGSHSPYYISDGWGVYDYAIPGQCSISQVHLLSRHGSRYPTGSIETAELLSKKNYSVNGELEFLKDWKYSEGVGVLTKLGNQQLFDKGVRTFFRYGQLQDWNEDAMKIVARTTSQERMTFSAEYFLAGFYGLDWHDKANLEIIIEDKGYNNTLSPKYACDIKSKTEETTRDVTTPLLERYTKKAVERLNNQIEGIRFSAENIYEMQDLCAYETNNNGFSHFCGLFTQQEWEDYEYYNSWVWYNKNMFGSSNSRAKGVGWVEEFKQRLTGSSKFNWETLASQNTTLDTNPTYFPVDQKLYFDFSHDTVITHIFTALGMEQFKTNFTVDGSLRETNFQLSKVVPFASQTYFEIIECDGEVSANRTEPETSSNSTTGTPNKYVHMILNDHTIDLSKNFPEYCSPRVDGWCEFDSFVKYLDTLWEVADFEEACFSGTYNTTQIKLLLLATSITTISALPIGIDTPVANVTLSEDLFPTDIGFLGKTATADAPFLAETNGAAITYGVPTSSYTLPQPIETAIQARDHRNGDQNIYELFGSLSPYYVSDGWGVYDYGLPKQCSINQVHVLSRHGSRYPTSPNSLSKLLSHKNYTVSGELEFLNNWKYLQGSGILTKLGNQQLFDKGVRTFFRYGQLQDWNEDAMKIVARTTSQERMTFSAEYFLAGFYGLDWHDKANLEIIIEAKGFNNSLVPYENCPLNGKTYAIAPLSADGFLEKYTMKAVDRLNSQAEGIVFDAKSVKEMQDLCAYETNNNGFSHFCGLFTQQEWEDYEYYNSWTWYNSNMFGSPNGRAIGISWVEEFKQRLTGSSKFNWETLGLQNTTLDANPTYFPVDQKLYFDFSHDSIITSIFTALGMEQFKTNFTVDGSLRETNFQLSKVVPFASQTYFEIIECDGEVSANRTEPETSSNSTTGTPNKYVHMILNDHTIDLSKNFPEYCSPRVDGWCEFDSFVKYLDTLWEVADFEEACFSGTYNTTQIVKNGAPNS</sequence>
<evidence type="ECO:0000256" key="3">
    <source>
        <dbReference type="SAM" id="SignalP"/>
    </source>
</evidence>
<name>A0A1V2LFD4_PICKU</name>